<name>X0VYG1_9ZZZZ</name>
<proteinExistence type="predicted"/>
<feature type="non-terminal residue" evidence="2">
    <location>
        <position position="1"/>
    </location>
</feature>
<dbReference type="EMBL" id="BARS01031910">
    <property type="protein sequence ID" value="GAG23494.1"/>
    <property type="molecule type" value="Genomic_DNA"/>
</dbReference>
<keyword evidence="1" id="KW-0812">Transmembrane</keyword>
<accession>X0VYG1</accession>
<organism evidence="2">
    <name type="scientific">marine sediment metagenome</name>
    <dbReference type="NCBI Taxonomy" id="412755"/>
    <lineage>
        <taxon>unclassified sequences</taxon>
        <taxon>metagenomes</taxon>
        <taxon>ecological metagenomes</taxon>
    </lineage>
</organism>
<feature type="non-terminal residue" evidence="2">
    <location>
        <position position="262"/>
    </location>
</feature>
<reference evidence="2" key="1">
    <citation type="journal article" date="2014" name="Front. Microbiol.">
        <title>High frequency of phylogenetically diverse reductive dehalogenase-homologous genes in deep subseafloor sedimentary metagenomes.</title>
        <authorList>
            <person name="Kawai M."/>
            <person name="Futagami T."/>
            <person name="Toyoda A."/>
            <person name="Takaki Y."/>
            <person name="Nishi S."/>
            <person name="Hori S."/>
            <person name="Arai W."/>
            <person name="Tsubouchi T."/>
            <person name="Morono Y."/>
            <person name="Uchiyama I."/>
            <person name="Ito T."/>
            <person name="Fujiyama A."/>
            <person name="Inagaki F."/>
            <person name="Takami H."/>
        </authorList>
    </citation>
    <scope>NUCLEOTIDE SEQUENCE</scope>
    <source>
        <strain evidence="2">Expedition CK06-06</strain>
    </source>
</reference>
<keyword evidence="1" id="KW-1133">Transmembrane helix</keyword>
<dbReference type="AlphaFoldDB" id="X0VYG1"/>
<evidence type="ECO:0000313" key="2">
    <source>
        <dbReference type="EMBL" id="GAG23494.1"/>
    </source>
</evidence>
<comment type="caution">
    <text evidence="2">The sequence shown here is derived from an EMBL/GenBank/DDBJ whole genome shotgun (WGS) entry which is preliminary data.</text>
</comment>
<evidence type="ECO:0000256" key="1">
    <source>
        <dbReference type="SAM" id="Phobius"/>
    </source>
</evidence>
<gene>
    <name evidence="2" type="ORF">S01H1_49592</name>
</gene>
<keyword evidence="1" id="KW-0472">Membrane</keyword>
<feature type="transmembrane region" description="Helical" evidence="1">
    <location>
        <begin position="83"/>
        <end position="105"/>
    </location>
</feature>
<sequence>YDNSMRQVRKLSLTPAQEKLWLKNRAKTHNTFMKILRVPPGKQYKGLRRLQQVANYFLFSPSMTVGRPLSIKAMVANKGSRKYAAGVIASNIASIYAITAIPTIIGHQMRLQNPEEEPDLNGELNVLDGMWGKIRYGNEVFDFSGGDAPFYRTLARIGVSTYMKSKGAITGKDITEFAGKRIPDAGDTLKRYIETRETAALGYADTLLTGKDWMGEPIPRLEATVRALSPEIVEATIETGMADGLWRSLATFATTTTSVGVS</sequence>
<protein>
    <submittedName>
        <fullName evidence="2">Uncharacterized protein</fullName>
    </submittedName>
</protein>